<proteinExistence type="predicted"/>
<gene>
    <name evidence="2" type="ORF">Poly30_45110</name>
</gene>
<evidence type="ECO:0000256" key="1">
    <source>
        <dbReference type="SAM" id="Phobius"/>
    </source>
</evidence>
<dbReference type="EMBL" id="CP036434">
    <property type="protein sequence ID" value="QDV08955.1"/>
    <property type="molecule type" value="Genomic_DNA"/>
</dbReference>
<organism evidence="2 3">
    <name type="scientific">Saltatorellus ferox</name>
    <dbReference type="NCBI Taxonomy" id="2528018"/>
    <lineage>
        <taxon>Bacteria</taxon>
        <taxon>Pseudomonadati</taxon>
        <taxon>Planctomycetota</taxon>
        <taxon>Planctomycetia</taxon>
        <taxon>Planctomycetia incertae sedis</taxon>
        <taxon>Saltatorellus</taxon>
    </lineage>
</organism>
<evidence type="ECO:0000313" key="3">
    <source>
        <dbReference type="Proteomes" id="UP000320390"/>
    </source>
</evidence>
<keyword evidence="1" id="KW-0472">Membrane</keyword>
<dbReference type="Proteomes" id="UP000320390">
    <property type="component" value="Chromosome"/>
</dbReference>
<name>A0A518EXY3_9BACT</name>
<keyword evidence="3" id="KW-1185">Reference proteome</keyword>
<sequence length="41" mass="4537">MSDSSLPVRRIVLFTVVIAVIVIAVIFLLEDPSSEFSYPVN</sequence>
<reference evidence="2 3" key="1">
    <citation type="submission" date="2019-02" db="EMBL/GenBank/DDBJ databases">
        <title>Deep-cultivation of Planctomycetes and their phenomic and genomic characterization uncovers novel biology.</title>
        <authorList>
            <person name="Wiegand S."/>
            <person name="Jogler M."/>
            <person name="Boedeker C."/>
            <person name="Pinto D."/>
            <person name="Vollmers J."/>
            <person name="Rivas-Marin E."/>
            <person name="Kohn T."/>
            <person name="Peeters S.H."/>
            <person name="Heuer A."/>
            <person name="Rast P."/>
            <person name="Oberbeckmann S."/>
            <person name="Bunk B."/>
            <person name="Jeske O."/>
            <person name="Meyerdierks A."/>
            <person name="Storesund J.E."/>
            <person name="Kallscheuer N."/>
            <person name="Luecker S."/>
            <person name="Lage O.M."/>
            <person name="Pohl T."/>
            <person name="Merkel B.J."/>
            <person name="Hornburger P."/>
            <person name="Mueller R.-W."/>
            <person name="Bruemmer F."/>
            <person name="Labrenz M."/>
            <person name="Spormann A.M."/>
            <person name="Op den Camp H."/>
            <person name="Overmann J."/>
            <person name="Amann R."/>
            <person name="Jetten M.S.M."/>
            <person name="Mascher T."/>
            <person name="Medema M.H."/>
            <person name="Devos D.P."/>
            <person name="Kaster A.-K."/>
            <person name="Ovreas L."/>
            <person name="Rohde M."/>
            <person name="Galperin M.Y."/>
            <person name="Jogler C."/>
        </authorList>
    </citation>
    <scope>NUCLEOTIDE SEQUENCE [LARGE SCALE GENOMIC DNA]</scope>
    <source>
        <strain evidence="2 3">Poly30</strain>
    </source>
</reference>
<evidence type="ECO:0000313" key="2">
    <source>
        <dbReference type="EMBL" id="QDV08955.1"/>
    </source>
</evidence>
<keyword evidence="1" id="KW-1133">Transmembrane helix</keyword>
<protein>
    <submittedName>
        <fullName evidence="2">Uncharacterized protein</fullName>
    </submittedName>
</protein>
<keyword evidence="1" id="KW-0812">Transmembrane</keyword>
<dbReference type="AlphaFoldDB" id="A0A518EXY3"/>
<feature type="transmembrane region" description="Helical" evidence="1">
    <location>
        <begin position="12"/>
        <end position="29"/>
    </location>
</feature>
<accession>A0A518EXY3</accession>
<dbReference type="RefSeq" id="WP_419190498.1">
    <property type="nucleotide sequence ID" value="NZ_CP036434.1"/>
</dbReference>